<evidence type="ECO:0000313" key="4">
    <source>
        <dbReference type="Proteomes" id="UP001333818"/>
    </source>
</evidence>
<evidence type="ECO:0000259" key="2">
    <source>
        <dbReference type="PROSITE" id="PS50943"/>
    </source>
</evidence>
<name>A0AAW9PPX6_9CYAN</name>
<feature type="domain" description="HTH cro/C1-type" evidence="2">
    <location>
        <begin position="13"/>
        <end position="69"/>
    </location>
</feature>
<proteinExistence type="predicted"/>
<dbReference type="PANTHER" id="PTHR46844:SF1">
    <property type="entry name" value="SLR5058 PROTEIN"/>
    <property type="match status" value="1"/>
</dbReference>
<dbReference type="Pfam" id="PF22727">
    <property type="entry name" value="NCH2"/>
    <property type="match status" value="1"/>
</dbReference>
<dbReference type="SUPFAM" id="SSF47413">
    <property type="entry name" value="lambda repressor-like DNA-binding domains"/>
    <property type="match status" value="1"/>
</dbReference>
<dbReference type="SUPFAM" id="SSF52540">
    <property type="entry name" value="P-loop containing nucleoside triphosphate hydrolases"/>
    <property type="match status" value="1"/>
</dbReference>
<dbReference type="Proteomes" id="UP001333818">
    <property type="component" value="Unassembled WGS sequence"/>
</dbReference>
<gene>
    <name evidence="3" type="ORF">V2H45_06055</name>
</gene>
<dbReference type="Gene3D" id="3.40.50.300">
    <property type="entry name" value="P-loop containing nucleotide triphosphate hydrolases"/>
    <property type="match status" value="1"/>
</dbReference>
<comment type="caution">
    <text evidence="3">The sequence shown here is derived from an EMBL/GenBank/DDBJ whole genome shotgun (WGS) entry which is preliminary data.</text>
</comment>
<keyword evidence="4" id="KW-1185">Reference proteome</keyword>
<dbReference type="InterPro" id="IPR027417">
    <property type="entry name" value="P-loop_NTPase"/>
</dbReference>
<dbReference type="PROSITE" id="PS50837">
    <property type="entry name" value="NACHT"/>
    <property type="match status" value="1"/>
</dbReference>
<dbReference type="InterPro" id="IPR010982">
    <property type="entry name" value="Lambda_DNA-bd_dom_sf"/>
</dbReference>
<dbReference type="InterPro" id="IPR001387">
    <property type="entry name" value="Cro/C1-type_HTH"/>
</dbReference>
<dbReference type="RefSeq" id="WP_330482731.1">
    <property type="nucleotide sequence ID" value="NZ_JAZBJZ010000016.1"/>
</dbReference>
<sequence length="793" mass="92299">MLNRSLTATEIGIHIARKALIGKALSQKKFAEELDIALATVSNFFTGKPVDRQFFVQICNALDLEWEEVTGQKIVSSINEKENDSLDIDALVQLARERCEADIRKRCGIMHVLSMSQEIGLGDIYTDVRFFKQSSIRQFLTEEEYLKEVGTRDWEQYGYAGLELKKPRIDGLKAVSQAERLMILGRPGSGKTTFLKYLAIMNNAGEFEPDHATIFVTLQYYAGENGSLIQFIDKQWEACDINTPNALESILRAGRALVLLDGLDEVLRESRMDMIREIESFANTYEKTRIVVTCRIAAEEYIFPRFKVAQVAEFDEAQIRSFVEKWFANDIEKSNQFFAKLNERPRINHQAPNPLLLTLLCLIFAERNDFYESRALLYEKGIELLMERWDNSRSKKRDEIYKRLSTQRKEEMLSQLAFETFQENLLVFRRDRAANTIAEYIKDLRYEIGDREALLTNGREILTSIESQHGLLTQRFDGFYSFSHLTFHEYLTAYEIVRVRQSSPKVLAELISHLNDKKWREVFLLSVEMSPKNSANVLLIGMKDAIDNILTGDENLQIFLQWIDEKSRSVNEPYKPVAIRAYYFYLALSRALALHKDLNLAEDFKKNFKFICVLDRNYDLDHIKTQNLDYTLDRVLAAIRQIIHNLQIVCDRSRSDDIAWVVDSIRKFKSATDIALKMNKISNYSELYNQLENLQIKARDLSQNWNDDRGSCNLWKEEWKELAEKLKEQMIKSCNIGREFQFTSTQIDELHKYHLGNQFLVECLNTECLVSRETRQQIEDELLLPIASLRHTN</sequence>
<dbReference type="InterPro" id="IPR007111">
    <property type="entry name" value="NACHT_NTPase"/>
</dbReference>
<organism evidence="3 4">
    <name type="scientific">Tumidithrix elongata BACA0141</name>
    <dbReference type="NCBI Taxonomy" id="2716417"/>
    <lineage>
        <taxon>Bacteria</taxon>
        <taxon>Bacillati</taxon>
        <taxon>Cyanobacteriota</taxon>
        <taxon>Cyanophyceae</taxon>
        <taxon>Pseudanabaenales</taxon>
        <taxon>Pseudanabaenaceae</taxon>
        <taxon>Tumidithrix</taxon>
        <taxon>Tumidithrix elongata</taxon>
    </lineage>
</organism>
<dbReference type="AlphaFoldDB" id="A0AAW9PPX6"/>
<evidence type="ECO:0000259" key="1">
    <source>
        <dbReference type="PROSITE" id="PS50837"/>
    </source>
</evidence>
<accession>A0AAW9PPX6</accession>
<dbReference type="PANTHER" id="PTHR46844">
    <property type="entry name" value="SLR5058 PROTEIN"/>
    <property type="match status" value="1"/>
</dbReference>
<dbReference type="Pfam" id="PF05729">
    <property type="entry name" value="NACHT"/>
    <property type="match status" value="1"/>
</dbReference>
<protein>
    <submittedName>
        <fullName evidence="3">NACHT domain-containing protein</fullName>
    </submittedName>
</protein>
<dbReference type="InterPro" id="IPR054501">
    <property type="entry name" value="NCH2"/>
</dbReference>
<dbReference type="GO" id="GO:0003677">
    <property type="term" value="F:DNA binding"/>
    <property type="evidence" value="ECO:0007669"/>
    <property type="project" value="InterPro"/>
</dbReference>
<dbReference type="CDD" id="cd00093">
    <property type="entry name" value="HTH_XRE"/>
    <property type="match status" value="1"/>
</dbReference>
<reference evidence="3" key="1">
    <citation type="submission" date="2024-01" db="EMBL/GenBank/DDBJ databases">
        <title>Bank of Algae and Cyanobacteria of the Azores (BACA) strain genomes.</title>
        <authorList>
            <person name="Luz R."/>
            <person name="Cordeiro R."/>
            <person name="Fonseca A."/>
            <person name="Goncalves V."/>
        </authorList>
    </citation>
    <scope>NUCLEOTIDE SEQUENCE</scope>
    <source>
        <strain evidence="3">BACA0141</strain>
    </source>
</reference>
<feature type="domain" description="NACHT" evidence="1">
    <location>
        <begin position="179"/>
        <end position="295"/>
    </location>
</feature>
<dbReference type="EMBL" id="JAZBJZ010000016">
    <property type="protein sequence ID" value="MEE3716304.1"/>
    <property type="molecule type" value="Genomic_DNA"/>
</dbReference>
<dbReference type="PROSITE" id="PS50943">
    <property type="entry name" value="HTH_CROC1"/>
    <property type="match status" value="1"/>
</dbReference>
<evidence type="ECO:0000313" key="3">
    <source>
        <dbReference type="EMBL" id="MEE3716304.1"/>
    </source>
</evidence>